<feature type="transmembrane region" description="Helical" evidence="3">
    <location>
        <begin position="164"/>
        <end position="185"/>
    </location>
</feature>
<dbReference type="GO" id="GO:0015677">
    <property type="term" value="P:copper ion import"/>
    <property type="evidence" value="ECO:0007669"/>
    <property type="project" value="TreeGrafter"/>
</dbReference>
<dbReference type="Pfam" id="PF08022">
    <property type="entry name" value="FAD_binding_8"/>
    <property type="match status" value="1"/>
</dbReference>
<organism evidence="5 6">
    <name type="scientific">Phialocephala subalpina</name>
    <dbReference type="NCBI Taxonomy" id="576137"/>
    <lineage>
        <taxon>Eukaryota</taxon>
        <taxon>Fungi</taxon>
        <taxon>Dikarya</taxon>
        <taxon>Ascomycota</taxon>
        <taxon>Pezizomycotina</taxon>
        <taxon>Leotiomycetes</taxon>
        <taxon>Helotiales</taxon>
        <taxon>Mollisiaceae</taxon>
        <taxon>Phialocephala</taxon>
        <taxon>Phialocephala fortinii species complex</taxon>
    </lineage>
</organism>
<dbReference type="Proteomes" id="UP000184330">
    <property type="component" value="Unassembled WGS sequence"/>
</dbReference>
<dbReference type="PANTHER" id="PTHR32361">
    <property type="entry name" value="FERRIC/CUPRIC REDUCTASE TRANSMEMBRANE COMPONENT"/>
    <property type="match status" value="1"/>
</dbReference>
<dbReference type="GO" id="GO:0005886">
    <property type="term" value="C:plasma membrane"/>
    <property type="evidence" value="ECO:0007669"/>
    <property type="project" value="TreeGrafter"/>
</dbReference>
<accession>A0A1L7WH72</accession>
<proteinExistence type="predicted"/>
<keyword evidence="3" id="KW-1133">Transmembrane helix</keyword>
<keyword evidence="3" id="KW-0472">Membrane</keyword>
<evidence type="ECO:0000313" key="6">
    <source>
        <dbReference type="Proteomes" id="UP000184330"/>
    </source>
</evidence>
<dbReference type="InterPro" id="IPR039261">
    <property type="entry name" value="FNR_nucleotide-bd"/>
</dbReference>
<evidence type="ECO:0000259" key="4">
    <source>
        <dbReference type="PROSITE" id="PS51384"/>
    </source>
</evidence>
<feature type="transmembrane region" description="Helical" evidence="3">
    <location>
        <begin position="197"/>
        <end position="219"/>
    </location>
</feature>
<keyword evidence="6" id="KW-1185">Reference proteome</keyword>
<reference evidence="5 6" key="1">
    <citation type="submission" date="2016-03" db="EMBL/GenBank/DDBJ databases">
        <authorList>
            <person name="Ploux O."/>
        </authorList>
    </citation>
    <scope>NUCLEOTIDE SEQUENCE [LARGE SCALE GENOMIC DNA]</scope>
    <source>
        <strain evidence="5 6">UAMH 11012</strain>
    </source>
</reference>
<dbReference type="GO" id="GO:0006879">
    <property type="term" value="P:intracellular iron ion homeostasis"/>
    <property type="evidence" value="ECO:0007669"/>
    <property type="project" value="TreeGrafter"/>
</dbReference>
<dbReference type="OrthoDB" id="4494341at2759"/>
<sequence>MEITLVYAIALGGVLLIPLLINLLPWLPYLTFSTPPFLQQILRYLKYAYLVRRHQFLGPWTFADILLQVIYIASNSVCLCLPDLHIAKAGMRAGNLSLINMIPLFLGPHLGFLADILGVSLSTFRLMHRSAGVMSCSLVLFHVLAMLVSHTVFPLRGTANLSAVVWSIPLFLGPHLGFLADILGVSLSTFRLMHRSAGVMSCSLVLFHVLAMLVSHTVFPLRGTANLSAVVWSKLPRVGEVFKYPGEDDNSPVQLTIIPQEPLRMGAGQYVNIYIPSLGVRSFIFMQTHPFVVASWTGKRQTKLELVIEPRRGWTKILQSRAITASGQSGGLGRVLFTGPHGAIVPVSNYEYIFMVASGYGIIAQLPLLERLVQGTLAREVRARRICLVWEFEDIGLYKAVYPLFNWVLVEDRKLGDNCALAISLYSSQLAPDELSKRAKISPESLSLKDVFKAEIAEIDKRKTQENEAVRKMEEKRAKEIERGREEVVLERPVGEIIHEPGALPVCTSTPRMLITVSASTKIRDELRSILRTSLDKDITLKELDYQPSD</sequence>
<dbReference type="GO" id="GO:0006826">
    <property type="term" value="P:iron ion transport"/>
    <property type="evidence" value="ECO:0007669"/>
    <property type="project" value="TreeGrafter"/>
</dbReference>
<feature type="domain" description="FAD-binding FR-type" evidence="4">
    <location>
        <begin position="197"/>
        <end position="347"/>
    </location>
</feature>
<dbReference type="InterPro" id="IPR013112">
    <property type="entry name" value="FAD-bd_8"/>
</dbReference>
<dbReference type="PANTHER" id="PTHR32361:SF26">
    <property type="entry name" value="FAD-BINDING 8 DOMAIN-CONTAINING PROTEIN-RELATED"/>
    <property type="match status" value="1"/>
</dbReference>
<keyword evidence="1" id="KW-0813">Transport</keyword>
<feature type="coiled-coil region" evidence="2">
    <location>
        <begin position="456"/>
        <end position="483"/>
    </location>
</feature>
<keyword evidence="3" id="KW-0812">Transmembrane</keyword>
<evidence type="ECO:0000313" key="5">
    <source>
        <dbReference type="EMBL" id="CZR52131.1"/>
    </source>
</evidence>
<dbReference type="InterPro" id="IPR051410">
    <property type="entry name" value="Ferric/Cupric_Reductase"/>
</dbReference>
<dbReference type="Gene3D" id="3.40.50.80">
    <property type="entry name" value="Nucleotide-binding domain of ferredoxin-NADP reductase (FNR) module"/>
    <property type="match status" value="1"/>
</dbReference>
<dbReference type="GO" id="GO:0000293">
    <property type="term" value="F:ferric-chelate reductase activity"/>
    <property type="evidence" value="ECO:0007669"/>
    <property type="project" value="TreeGrafter"/>
</dbReference>
<dbReference type="STRING" id="576137.A0A1L7WH72"/>
<dbReference type="PROSITE" id="PS51384">
    <property type="entry name" value="FAD_FR"/>
    <property type="match status" value="1"/>
</dbReference>
<evidence type="ECO:0000256" key="3">
    <source>
        <dbReference type="SAM" id="Phobius"/>
    </source>
</evidence>
<evidence type="ECO:0000256" key="2">
    <source>
        <dbReference type="SAM" id="Coils"/>
    </source>
</evidence>
<feature type="transmembrane region" description="Helical" evidence="3">
    <location>
        <begin position="98"/>
        <end position="119"/>
    </location>
</feature>
<feature type="transmembrane region" description="Helical" evidence="3">
    <location>
        <begin position="5"/>
        <end position="27"/>
    </location>
</feature>
<dbReference type="EMBL" id="FJOG01000002">
    <property type="protein sequence ID" value="CZR52131.1"/>
    <property type="molecule type" value="Genomic_DNA"/>
</dbReference>
<dbReference type="AlphaFoldDB" id="A0A1L7WH72"/>
<keyword evidence="2" id="KW-0175">Coiled coil</keyword>
<protein>
    <recommendedName>
        <fullName evidence="4">FAD-binding FR-type domain-containing protein</fullName>
    </recommendedName>
</protein>
<feature type="transmembrane region" description="Helical" evidence="3">
    <location>
        <begin position="131"/>
        <end position="152"/>
    </location>
</feature>
<dbReference type="InterPro" id="IPR017927">
    <property type="entry name" value="FAD-bd_FR_type"/>
</dbReference>
<evidence type="ECO:0000256" key="1">
    <source>
        <dbReference type="ARBA" id="ARBA00022448"/>
    </source>
</evidence>
<gene>
    <name evidence="5" type="ORF">PAC_02008</name>
</gene>
<dbReference type="CDD" id="cd06186">
    <property type="entry name" value="NOX_Duox_like_FAD_NADP"/>
    <property type="match status" value="1"/>
</dbReference>
<name>A0A1L7WH72_9HELO</name>